<keyword evidence="3" id="KW-1185">Reference proteome</keyword>
<dbReference type="Proteomes" id="UP000647241">
    <property type="component" value="Unassembled WGS sequence"/>
</dbReference>
<evidence type="ECO:0000313" key="2">
    <source>
        <dbReference type="EMBL" id="GGG87029.1"/>
    </source>
</evidence>
<dbReference type="AlphaFoldDB" id="A0A917HRN3"/>
<keyword evidence="1" id="KW-1133">Transmembrane helix</keyword>
<keyword evidence="1" id="KW-0472">Membrane</keyword>
<accession>A0A917HRN3</accession>
<keyword evidence="1" id="KW-0812">Transmembrane</keyword>
<reference evidence="2" key="2">
    <citation type="submission" date="2020-09" db="EMBL/GenBank/DDBJ databases">
        <authorList>
            <person name="Sun Q."/>
            <person name="Zhou Y."/>
        </authorList>
    </citation>
    <scope>NUCLEOTIDE SEQUENCE</scope>
    <source>
        <strain evidence="2">CGMCC 1.12997</strain>
    </source>
</reference>
<feature type="transmembrane region" description="Helical" evidence="1">
    <location>
        <begin position="21"/>
        <end position="44"/>
    </location>
</feature>
<reference evidence="2" key="1">
    <citation type="journal article" date="2014" name="Int. J. Syst. Evol. Microbiol.">
        <title>Complete genome sequence of Corynebacterium casei LMG S-19264T (=DSM 44701T), isolated from a smear-ripened cheese.</title>
        <authorList>
            <consortium name="US DOE Joint Genome Institute (JGI-PGF)"/>
            <person name="Walter F."/>
            <person name="Albersmeier A."/>
            <person name="Kalinowski J."/>
            <person name="Ruckert C."/>
        </authorList>
    </citation>
    <scope>NUCLEOTIDE SEQUENCE</scope>
    <source>
        <strain evidence="2">CGMCC 1.12997</strain>
    </source>
</reference>
<dbReference type="EMBL" id="BMGT01000004">
    <property type="protein sequence ID" value="GGG87029.1"/>
    <property type="molecule type" value="Genomic_DNA"/>
</dbReference>
<feature type="transmembrane region" description="Helical" evidence="1">
    <location>
        <begin position="64"/>
        <end position="84"/>
    </location>
</feature>
<dbReference type="RefSeq" id="WP_188555418.1">
    <property type="nucleotide sequence ID" value="NZ_BMGT01000004.1"/>
</dbReference>
<comment type="caution">
    <text evidence="2">The sequence shown here is derived from an EMBL/GenBank/DDBJ whole genome shotgun (WGS) entry which is preliminary data.</text>
</comment>
<name>A0A917HRN3_9BACT</name>
<evidence type="ECO:0000313" key="3">
    <source>
        <dbReference type="Proteomes" id="UP000647241"/>
    </source>
</evidence>
<proteinExistence type="predicted"/>
<protein>
    <submittedName>
        <fullName evidence="2">Uncharacterized protein</fullName>
    </submittedName>
</protein>
<gene>
    <name evidence="2" type="ORF">GCM10011585_33790</name>
</gene>
<organism evidence="2 3">
    <name type="scientific">Edaphobacter dinghuensis</name>
    <dbReference type="NCBI Taxonomy" id="1560005"/>
    <lineage>
        <taxon>Bacteria</taxon>
        <taxon>Pseudomonadati</taxon>
        <taxon>Acidobacteriota</taxon>
        <taxon>Terriglobia</taxon>
        <taxon>Terriglobales</taxon>
        <taxon>Acidobacteriaceae</taxon>
        <taxon>Edaphobacter</taxon>
    </lineage>
</organism>
<evidence type="ECO:0000256" key="1">
    <source>
        <dbReference type="SAM" id="Phobius"/>
    </source>
</evidence>
<sequence>MKHSMNIPTKRTTLRKVSMHLMVIISLGTLGGFLLGAISFPHFIEYANKLTYMHFFQWRMLGTTMLYSLIGAIGVGLVFVANKFGDELWEALRHGKQLQL</sequence>